<dbReference type="GeneID" id="3856118"/>
<protein>
    <recommendedName>
        <fullName evidence="5">Probable membrane transporter protein</fullName>
    </recommendedName>
</protein>
<organism evidence="6 7">
    <name type="scientific">Methanosphaera stadtmanae</name>
    <dbReference type="NCBI Taxonomy" id="2317"/>
    <lineage>
        <taxon>Archaea</taxon>
        <taxon>Methanobacteriati</taxon>
        <taxon>Methanobacteriota</taxon>
        <taxon>Methanomada group</taxon>
        <taxon>Methanobacteria</taxon>
        <taxon>Methanobacteriales</taxon>
        <taxon>Methanobacteriaceae</taxon>
        <taxon>Methanosphaera</taxon>
    </lineage>
</organism>
<dbReference type="PANTHER" id="PTHR43483">
    <property type="entry name" value="MEMBRANE TRANSPORTER PROTEIN HI_0806-RELATED"/>
    <property type="match status" value="1"/>
</dbReference>
<keyword evidence="2 5" id="KW-0812">Transmembrane</keyword>
<feature type="transmembrane region" description="Helical" evidence="5">
    <location>
        <begin position="215"/>
        <end position="236"/>
    </location>
</feature>
<feature type="transmembrane region" description="Helical" evidence="5">
    <location>
        <begin position="44"/>
        <end position="63"/>
    </location>
</feature>
<comment type="caution">
    <text evidence="6">The sequence shown here is derived from an EMBL/GenBank/DDBJ whole genome shotgun (WGS) entry which is preliminary data.</text>
</comment>
<evidence type="ECO:0000256" key="1">
    <source>
        <dbReference type="ARBA" id="ARBA00004141"/>
    </source>
</evidence>
<feature type="transmembrane region" description="Helical" evidence="5">
    <location>
        <begin position="83"/>
        <end position="102"/>
    </location>
</feature>
<comment type="subcellular location">
    <subcellularLocation>
        <location evidence="5">Cell membrane</location>
        <topology evidence="5">Multi-pass membrane protein</topology>
    </subcellularLocation>
    <subcellularLocation>
        <location evidence="1">Membrane</location>
        <topology evidence="1">Multi-pass membrane protein</topology>
    </subcellularLocation>
</comment>
<gene>
    <name evidence="6" type="ORF">CA615_01800</name>
</gene>
<name>A0A328Q7A3_9EURY</name>
<dbReference type="GO" id="GO:0005886">
    <property type="term" value="C:plasma membrane"/>
    <property type="evidence" value="ECO:0007669"/>
    <property type="project" value="UniProtKB-SubCell"/>
</dbReference>
<reference evidence="6 7" key="1">
    <citation type="submission" date="2017-05" db="EMBL/GenBank/DDBJ databases">
        <title>Host range expansion of the Methanosphaera genus to humans and monogastric animals involves recent and extensive reduction in genome content.</title>
        <authorList>
            <person name="Hoedt E.C."/>
            <person name="Volmer J.G."/>
            <person name="Parks D.H."/>
            <person name="Rosewarne C.P."/>
            <person name="Denman S.E."/>
            <person name="Mcsweeney C.S."/>
            <person name="O Cuiv P."/>
            <person name="Hugenholtz P."/>
            <person name="Tyson G.W."/>
            <person name="Morrison M."/>
        </authorList>
    </citation>
    <scope>NUCLEOTIDE SEQUENCE [LARGE SCALE GENOMIC DNA]</scope>
    <source>
        <strain evidence="6 7">PA5</strain>
    </source>
</reference>
<evidence type="ECO:0000313" key="6">
    <source>
        <dbReference type="EMBL" id="RAP03526.1"/>
    </source>
</evidence>
<comment type="similarity">
    <text evidence="5">Belongs to the 4-toluene sulfonate uptake permease (TSUP) (TC 2.A.102) family.</text>
</comment>
<dbReference type="OMA" id="NIAEWIP"/>
<sequence>MDFIIYIVLLLIGGCFGGLMAGLLGVGGGIILSPIQYYLLQSIGVNPSIALPMSFATSLAVIFVTMIRGTREHYRNGNVEDRFLKQMMILGFIGAICGAFISTHIDVTLLSFLFGVLCIVAVLNMILIKYPDNDENISKSKLGHSLLGFAAGLLCGLLGVGGGVIMIPALTILLKYPTHKAIGTSSASIIATTLGGLIAYIILGLNVSNLPQFSIGYVNILQFIFLTITSTFVVKYAADLSVRIDARILKIFHIIIVGYIGLNMIGII</sequence>
<evidence type="ECO:0000256" key="5">
    <source>
        <dbReference type="RuleBase" id="RU363041"/>
    </source>
</evidence>
<dbReference type="RefSeq" id="WP_011405958.1">
    <property type="nucleotide sequence ID" value="NZ_CATZNA010000017.1"/>
</dbReference>
<feature type="transmembrane region" description="Helical" evidence="5">
    <location>
        <begin position="6"/>
        <end position="32"/>
    </location>
</feature>
<keyword evidence="3 5" id="KW-1133">Transmembrane helix</keyword>
<proteinExistence type="inferred from homology"/>
<feature type="transmembrane region" description="Helical" evidence="5">
    <location>
        <begin position="248"/>
        <end position="267"/>
    </location>
</feature>
<evidence type="ECO:0000313" key="7">
    <source>
        <dbReference type="Proteomes" id="UP000248557"/>
    </source>
</evidence>
<dbReference type="Pfam" id="PF01925">
    <property type="entry name" value="TauE"/>
    <property type="match status" value="1"/>
</dbReference>
<keyword evidence="4 5" id="KW-0472">Membrane</keyword>
<feature type="transmembrane region" description="Helical" evidence="5">
    <location>
        <begin position="181"/>
        <end position="203"/>
    </location>
</feature>
<dbReference type="AlphaFoldDB" id="A0A328Q7A3"/>
<dbReference type="PANTHER" id="PTHR43483:SF3">
    <property type="entry name" value="MEMBRANE TRANSPORTER PROTEIN HI_0806-RELATED"/>
    <property type="match status" value="1"/>
</dbReference>
<dbReference type="Proteomes" id="UP000248557">
    <property type="component" value="Unassembled WGS sequence"/>
</dbReference>
<evidence type="ECO:0000256" key="2">
    <source>
        <dbReference type="ARBA" id="ARBA00022692"/>
    </source>
</evidence>
<accession>A0A328Q7A3</accession>
<evidence type="ECO:0000256" key="4">
    <source>
        <dbReference type="ARBA" id="ARBA00023136"/>
    </source>
</evidence>
<dbReference type="InterPro" id="IPR002781">
    <property type="entry name" value="TM_pro_TauE-like"/>
</dbReference>
<feature type="transmembrane region" description="Helical" evidence="5">
    <location>
        <begin position="109"/>
        <end position="128"/>
    </location>
</feature>
<dbReference type="EMBL" id="NGJK01000019">
    <property type="protein sequence ID" value="RAP03526.1"/>
    <property type="molecule type" value="Genomic_DNA"/>
</dbReference>
<feature type="transmembrane region" description="Helical" evidence="5">
    <location>
        <begin position="148"/>
        <end position="174"/>
    </location>
</feature>
<evidence type="ECO:0000256" key="3">
    <source>
        <dbReference type="ARBA" id="ARBA00022989"/>
    </source>
</evidence>
<keyword evidence="5" id="KW-1003">Cell membrane</keyword>